<dbReference type="CDD" id="cd01335">
    <property type="entry name" value="Radical_SAM"/>
    <property type="match status" value="1"/>
</dbReference>
<gene>
    <name evidence="8" type="ORF">GR156_12305</name>
</gene>
<organism evidence="8 9">
    <name type="scientific">Shinella zoogloeoides</name>
    <name type="common">Crabtreella saccharophila</name>
    <dbReference type="NCBI Taxonomy" id="352475"/>
    <lineage>
        <taxon>Bacteria</taxon>
        <taxon>Pseudomonadati</taxon>
        <taxon>Pseudomonadota</taxon>
        <taxon>Alphaproteobacteria</taxon>
        <taxon>Hyphomicrobiales</taxon>
        <taxon>Rhizobiaceae</taxon>
        <taxon>Shinella</taxon>
    </lineage>
</organism>
<dbReference type="EMBL" id="WUML01000009">
    <property type="protein sequence ID" value="MXO01091.1"/>
    <property type="molecule type" value="Genomic_DNA"/>
</dbReference>
<dbReference type="AlphaFoldDB" id="A0A6N8TEM1"/>
<dbReference type="InterPro" id="IPR034457">
    <property type="entry name" value="Organic_radical-activating"/>
</dbReference>
<sequence length="208" mass="21867">MPRSAELRVGGLSRLSTCDWPGELVATVFCQGCPWACGYCHNPHLIPPNAGTEIEWPEVLSFLESRRGLLDGVVFSGGEPTLQAALPEAMRAARALGLRIGLHTAGPYPGRLAEVLPLIDWIGFDVKAAFAEYEAITAVAGSGGKARESLRLVLASGVSADIRTTVHDALLDRAALARLADDLDALGVSGHRLQAFRAAGCTNAALLG</sequence>
<evidence type="ECO:0000256" key="5">
    <source>
        <dbReference type="ARBA" id="ARBA00023004"/>
    </source>
</evidence>
<dbReference type="GO" id="GO:0003824">
    <property type="term" value="F:catalytic activity"/>
    <property type="evidence" value="ECO:0007669"/>
    <property type="project" value="InterPro"/>
</dbReference>
<dbReference type="GO" id="GO:0051539">
    <property type="term" value="F:4 iron, 4 sulfur cluster binding"/>
    <property type="evidence" value="ECO:0007669"/>
    <property type="project" value="UniProtKB-KW"/>
</dbReference>
<keyword evidence="2" id="KW-0004">4Fe-4S</keyword>
<evidence type="ECO:0000256" key="3">
    <source>
        <dbReference type="ARBA" id="ARBA00022691"/>
    </source>
</evidence>
<dbReference type="NCBIfam" id="TIGR02495">
    <property type="entry name" value="NrdG2"/>
    <property type="match status" value="1"/>
</dbReference>
<dbReference type="InterPro" id="IPR058240">
    <property type="entry name" value="rSAM_sf"/>
</dbReference>
<comment type="cofactor">
    <cofactor evidence="1">
        <name>[4Fe-4S] cluster</name>
        <dbReference type="ChEBI" id="CHEBI:49883"/>
    </cofactor>
</comment>
<accession>A0A6N8TEM1</accession>
<evidence type="ECO:0000313" key="8">
    <source>
        <dbReference type="EMBL" id="MXO01091.1"/>
    </source>
</evidence>
<evidence type="ECO:0000256" key="4">
    <source>
        <dbReference type="ARBA" id="ARBA00022723"/>
    </source>
</evidence>
<evidence type="ECO:0000259" key="7">
    <source>
        <dbReference type="PROSITE" id="PS51918"/>
    </source>
</evidence>
<evidence type="ECO:0000256" key="1">
    <source>
        <dbReference type="ARBA" id="ARBA00001966"/>
    </source>
</evidence>
<dbReference type="Pfam" id="PF04055">
    <property type="entry name" value="Radical_SAM"/>
    <property type="match status" value="1"/>
</dbReference>
<dbReference type="Proteomes" id="UP000440304">
    <property type="component" value="Unassembled WGS sequence"/>
</dbReference>
<protein>
    <submittedName>
        <fullName evidence="8">Anaerobic ribonucleoside-triphosphate reductase activating protein</fullName>
    </submittedName>
</protein>
<dbReference type="SFLD" id="SFLDS00029">
    <property type="entry name" value="Radical_SAM"/>
    <property type="match status" value="1"/>
</dbReference>
<feature type="domain" description="Radical SAM core" evidence="7">
    <location>
        <begin position="20"/>
        <end position="208"/>
    </location>
</feature>
<keyword evidence="4" id="KW-0479">Metal-binding</keyword>
<dbReference type="InterPro" id="IPR013785">
    <property type="entry name" value="Aldolase_TIM"/>
</dbReference>
<evidence type="ECO:0000256" key="2">
    <source>
        <dbReference type="ARBA" id="ARBA00022485"/>
    </source>
</evidence>
<evidence type="ECO:0000313" key="9">
    <source>
        <dbReference type="Proteomes" id="UP000440304"/>
    </source>
</evidence>
<dbReference type="OrthoDB" id="9792276at2"/>
<dbReference type="Gene3D" id="3.20.20.70">
    <property type="entry name" value="Aldolase class I"/>
    <property type="match status" value="1"/>
</dbReference>
<evidence type="ECO:0000256" key="6">
    <source>
        <dbReference type="ARBA" id="ARBA00023014"/>
    </source>
</evidence>
<dbReference type="InterPro" id="IPR012840">
    <property type="entry name" value="NrdG2"/>
</dbReference>
<keyword evidence="6" id="KW-0411">Iron-sulfur</keyword>
<dbReference type="PANTHER" id="PTHR30352:SF13">
    <property type="entry name" value="GLYCYL-RADICAL ENZYME ACTIVATING ENZYME YJJW-RELATED"/>
    <property type="match status" value="1"/>
</dbReference>
<dbReference type="InterPro" id="IPR007197">
    <property type="entry name" value="rSAM"/>
</dbReference>
<dbReference type="RefSeq" id="WP_160786569.1">
    <property type="nucleotide sequence ID" value="NZ_CP086612.1"/>
</dbReference>
<dbReference type="SUPFAM" id="SSF102114">
    <property type="entry name" value="Radical SAM enzymes"/>
    <property type="match status" value="1"/>
</dbReference>
<comment type="caution">
    <text evidence="8">The sequence shown here is derived from an EMBL/GenBank/DDBJ whole genome shotgun (WGS) entry which is preliminary data.</text>
</comment>
<proteinExistence type="predicted"/>
<dbReference type="SFLD" id="SFLDG01094">
    <property type="entry name" value="Uncharacterised_Radical_SAM_Su"/>
    <property type="match status" value="1"/>
</dbReference>
<keyword evidence="5" id="KW-0408">Iron</keyword>
<dbReference type="GO" id="GO:0046872">
    <property type="term" value="F:metal ion binding"/>
    <property type="evidence" value="ECO:0007669"/>
    <property type="project" value="UniProtKB-KW"/>
</dbReference>
<name>A0A6N8TEM1_SHIZO</name>
<dbReference type="PANTHER" id="PTHR30352">
    <property type="entry name" value="PYRUVATE FORMATE-LYASE-ACTIVATING ENZYME"/>
    <property type="match status" value="1"/>
</dbReference>
<reference evidence="8 9" key="1">
    <citation type="submission" date="2019-12" db="EMBL/GenBank/DDBJ databases">
        <title>Shinella granuli gen. nov., sp. nov., and proposal of the reclassification of Zoogloea ramigera ATCC 19623 as Shinella zoogloeoides sp. nov.</title>
        <authorList>
            <person name="Gao J."/>
        </authorList>
    </citation>
    <scope>NUCLEOTIDE SEQUENCE [LARGE SCALE GENOMIC DNA]</scope>
    <source>
        <strain evidence="8 9">DSM 287</strain>
    </source>
</reference>
<dbReference type="PROSITE" id="PS51918">
    <property type="entry name" value="RADICAL_SAM"/>
    <property type="match status" value="1"/>
</dbReference>
<keyword evidence="3" id="KW-0949">S-adenosyl-L-methionine</keyword>